<evidence type="ECO:0008006" key="6">
    <source>
        <dbReference type="Google" id="ProtNLM"/>
    </source>
</evidence>
<dbReference type="Proteomes" id="UP000663828">
    <property type="component" value="Unassembled WGS sequence"/>
</dbReference>
<dbReference type="GO" id="GO:0003723">
    <property type="term" value="F:RNA binding"/>
    <property type="evidence" value="ECO:0007669"/>
    <property type="project" value="InterPro"/>
</dbReference>
<feature type="region of interest" description="Disordered" evidence="1">
    <location>
        <begin position="89"/>
        <end position="115"/>
    </location>
</feature>
<evidence type="ECO:0000313" key="5">
    <source>
        <dbReference type="Proteomes" id="UP000663852"/>
    </source>
</evidence>
<dbReference type="EMBL" id="CAJNOR010008224">
    <property type="protein sequence ID" value="CAF1630329.1"/>
    <property type="molecule type" value="Genomic_DNA"/>
</dbReference>
<evidence type="ECO:0000256" key="1">
    <source>
        <dbReference type="SAM" id="MobiDB-lite"/>
    </source>
</evidence>
<dbReference type="Proteomes" id="UP000663852">
    <property type="component" value="Unassembled WGS sequence"/>
</dbReference>
<protein>
    <recommendedName>
        <fullName evidence="6">K Homology domain-containing protein</fullName>
    </recommendedName>
</protein>
<sequence length="348" mass="40111">MATDKCIVHCSEHVSEFQTAINQLRCENRFSDDVFQELSALCCSCDGKEELKPIDLEIIRQMCEDIKWSLSTAIKYGFSSNMNKILSTKEEYSTDHEETPRSSPMIHDENTDDQFTPSDILDPIDEFMKAMETFQVITATDGCIVHSSKYRSKFNHAVNIIQRSNKFNKRVYHELPKRCCSCDGKIGLNVIDLNVLVSKCDEIVSDKTHQSLDAFFRIVKLSFEAGTSSQERRARISRFIGKRGHNFDALRNKYHVHIHIIDTSSNKALVKKSINGENKDDIEKIVPDDKLRVLIRRKSKLTTDATLIDELEQEINERWEEAVNFDLFKENLPLMTKINFNSCVFHSN</sequence>
<evidence type="ECO:0000313" key="4">
    <source>
        <dbReference type="Proteomes" id="UP000663828"/>
    </source>
</evidence>
<accession>A0A815DEN6</accession>
<dbReference type="SUPFAM" id="SSF54791">
    <property type="entry name" value="Eukaryotic type KH-domain (KH-domain type I)"/>
    <property type="match status" value="1"/>
</dbReference>
<reference evidence="2" key="1">
    <citation type="submission" date="2021-02" db="EMBL/GenBank/DDBJ databases">
        <authorList>
            <person name="Nowell W R."/>
        </authorList>
    </citation>
    <scope>NUCLEOTIDE SEQUENCE</scope>
</reference>
<gene>
    <name evidence="2" type="ORF">EDS130_LOCUS30585</name>
    <name evidence="3" type="ORF">XAT740_LOCUS51541</name>
</gene>
<dbReference type="EMBL" id="CAJNOJ010000216">
    <property type="protein sequence ID" value="CAF1300638.1"/>
    <property type="molecule type" value="Genomic_DNA"/>
</dbReference>
<evidence type="ECO:0000313" key="3">
    <source>
        <dbReference type="EMBL" id="CAF1630329.1"/>
    </source>
</evidence>
<comment type="caution">
    <text evidence="2">The sequence shown here is derived from an EMBL/GenBank/DDBJ whole genome shotgun (WGS) entry which is preliminary data.</text>
</comment>
<name>A0A815DEN6_ADIRI</name>
<proteinExistence type="predicted"/>
<keyword evidence="4" id="KW-1185">Reference proteome</keyword>
<dbReference type="OrthoDB" id="10049972at2759"/>
<feature type="compositionally biased region" description="Basic and acidic residues" evidence="1">
    <location>
        <begin position="89"/>
        <end position="100"/>
    </location>
</feature>
<dbReference type="AlphaFoldDB" id="A0A815DEN6"/>
<evidence type="ECO:0000313" key="2">
    <source>
        <dbReference type="EMBL" id="CAF1300638.1"/>
    </source>
</evidence>
<dbReference type="InterPro" id="IPR036612">
    <property type="entry name" value="KH_dom_type_1_sf"/>
</dbReference>
<organism evidence="2 5">
    <name type="scientific">Adineta ricciae</name>
    <name type="common">Rotifer</name>
    <dbReference type="NCBI Taxonomy" id="249248"/>
    <lineage>
        <taxon>Eukaryota</taxon>
        <taxon>Metazoa</taxon>
        <taxon>Spiralia</taxon>
        <taxon>Gnathifera</taxon>
        <taxon>Rotifera</taxon>
        <taxon>Eurotatoria</taxon>
        <taxon>Bdelloidea</taxon>
        <taxon>Adinetida</taxon>
        <taxon>Adinetidae</taxon>
        <taxon>Adineta</taxon>
    </lineage>
</organism>